<protein>
    <submittedName>
        <fullName evidence="1">Uncharacterized protein</fullName>
    </submittedName>
</protein>
<comment type="caution">
    <text evidence="1">The sequence shown here is derived from an EMBL/GenBank/DDBJ whole genome shotgun (WGS) entry which is preliminary data.</text>
</comment>
<gene>
    <name evidence="1" type="ORF">LCGC14_2034070</name>
</gene>
<dbReference type="AlphaFoldDB" id="A0A0F9FGE3"/>
<reference evidence="1" key="1">
    <citation type="journal article" date="2015" name="Nature">
        <title>Complex archaea that bridge the gap between prokaryotes and eukaryotes.</title>
        <authorList>
            <person name="Spang A."/>
            <person name="Saw J.H."/>
            <person name="Jorgensen S.L."/>
            <person name="Zaremba-Niedzwiedzka K."/>
            <person name="Martijn J."/>
            <person name="Lind A.E."/>
            <person name="van Eijk R."/>
            <person name="Schleper C."/>
            <person name="Guy L."/>
            <person name="Ettema T.J."/>
        </authorList>
    </citation>
    <scope>NUCLEOTIDE SEQUENCE</scope>
</reference>
<evidence type="ECO:0000313" key="1">
    <source>
        <dbReference type="EMBL" id="KKL77526.1"/>
    </source>
</evidence>
<dbReference type="EMBL" id="LAZR01023726">
    <property type="protein sequence ID" value="KKL77526.1"/>
    <property type="molecule type" value="Genomic_DNA"/>
</dbReference>
<proteinExistence type="predicted"/>
<accession>A0A0F9FGE3</accession>
<organism evidence="1">
    <name type="scientific">marine sediment metagenome</name>
    <dbReference type="NCBI Taxonomy" id="412755"/>
    <lineage>
        <taxon>unclassified sequences</taxon>
        <taxon>metagenomes</taxon>
        <taxon>ecological metagenomes</taxon>
    </lineage>
</organism>
<sequence>MDLLTQKHDRDAILLRYPADELGKAIVRDLEVALVECEAQEQRYQRLLTLVYGATNYWNRTLALTPIEEGIDALAEFVREVP</sequence>
<name>A0A0F9FGE3_9ZZZZ</name>